<dbReference type="GO" id="GO:0016787">
    <property type="term" value="F:hydrolase activity"/>
    <property type="evidence" value="ECO:0007669"/>
    <property type="project" value="UniProtKB-KW"/>
</dbReference>
<keyword evidence="14" id="KW-1185">Reference proteome</keyword>
<evidence type="ECO:0000256" key="2">
    <source>
        <dbReference type="ARBA" id="ARBA00012552"/>
    </source>
</evidence>
<dbReference type="GO" id="GO:0005829">
    <property type="term" value="C:cytosol"/>
    <property type="evidence" value="ECO:0007669"/>
    <property type="project" value="TreeGrafter"/>
</dbReference>
<feature type="domain" description="Helicase ATP-binding" evidence="11">
    <location>
        <begin position="423"/>
        <end position="600"/>
    </location>
</feature>
<evidence type="ECO:0000256" key="7">
    <source>
        <dbReference type="ARBA" id="ARBA00022884"/>
    </source>
</evidence>
<dbReference type="CDD" id="cd12938">
    <property type="entry name" value="GUCT_Hera"/>
    <property type="match status" value="1"/>
</dbReference>
<keyword evidence="6" id="KW-0067">ATP-binding</keyword>
<dbReference type="Pfam" id="PF00271">
    <property type="entry name" value="Helicase_C"/>
    <property type="match status" value="1"/>
</dbReference>
<dbReference type="Proteomes" id="UP000245207">
    <property type="component" value="Unassembled WGS sequence"/>
</dbReference>
<keyword evidence="3" id="KW-0547">Nucleotide-binding</keyword>
<dbReference type="GO" id="GO:0003723">
    <property type="term" value="F:RNA binding"/>
    <property type="evidence" value="ECO:0007669"/>
    <property type="project" value="UniProtKB-KW"/>
</dbReference>
<dbReference type="GO" id="GO:0003724">
    <property type="term" value="F:RNA helicase activity"/>
    <property type="evidence" value="ECO:0007669"/>
    <property type="project" value="UniProtKB-EC"/>
</dbReference>
<dbReference type="Pfam" id="PF26142">
    <property type="entry name" value="DD_DDX21-DDX50"/>
    <property type="match status" value="1"/>
</dbReference>
<feature type="compositionally biased region" description="Basic and acidic residues" evidence="10">
    <location>
        <begin position="935"/>
        <end position="949"/>
    </location>
</feature>
<comment type="caution">
    <text evidence="13">The sequence shown here is derived from an EMBL/GenBank/DDBJ whole genome shotgun (WGS) entry which is preliminary data.</text>
</comment>
<comment type="similarity">
    <text evidence="1">Belongs to the DEAD box helicase family. DDX21/DDX50 subfamily.</text>
</comment>
<dbReference type="SMART" id="SM00490">
    <property type="entry name" value="HELICc"/>
    <property type="match status" value="1"/>
</dbReference>
<evidence type="ECO:0000313" key="14">
    <source>
        <dbReference type="Proteomes" id="UP000245207"/>
    </source>
</evidence>
<evidence type="ECO:0000256" key="1">
    <source>
        <dbReference type="ARBA" id="ARBA00006517"/>
    </source>
</evidence>
<evidence type="ECO:0000256" key="3">
    <source>
        <dbReference type="ARBA" id="ARBA00022741"/>
    </source>
</evidence>
<dbReference type="InterPro" id="IPR014001">
    <property type="entry name" value="Helicase_ATP-bd"/>
</dbReference>
<dbReference type="STRING" id="35608.A0A2U1NKM0"/>
<feature type="region of interest" description="Disordered" evidence="10">
    <location>
        <begin position="929"/>
        <end position="959"/>
    </location>
</feature>
<reference evidence="13 14" key="1">
    <citation type="journal article" date="2018" name="Mol. Plant">
        <title>The genome of Artemisia annua provides insight into the evolution of Asteraceae family and artemisinin biosynthesis.</title>
        <authorList>
            <person name="Shen Q."/>
            <person name="Zhang L."/>
            <person name="Liao Z."/>
            <person name="Wang S."/>
            <person name="Yan T."/>
            <person name="Shi P."/>
            <person name="Liu M."/>
            <person name="Fu X."/>
            <person name="Pan Q."/>
            <person name="Wang Y."/>
            <person name="Lv Z."/>
            <person name="Lu X."/>
            <person name="Zhang F."/>
            <person name="Jiang W."/>
            <person name="Ma Y."/>
            <person name="Chen M."/>
            <person name="Hao X."/>
            <person name="Li L."/>
            <person name="Tang Y."/>
            <person name="Lv G."/>
            <person name="Zhou Y."/>
            <person name="Sun X."/>
            <person name="Brodelius P.E."/>
            <person name="Rose J.K.C."/>
            <person name="Tang K."/>
        </authorList>
    </citation>
    <scope>NUCLEOTIDE SEQUENCE [LARGE SCALE GENOMIC DNA]</scope>
    <source>
        <strain evidence="14">cv. Huhao1</strain>
        <tissue evidence="13">Leaf</tissue>
    </source>
</reference>
<dbReference type="CDD" id="cd18787">
    <property type="entry name" value="SF2_C_DEAD"/>
    <property type="match status" value="1"/>
</dbReference>
<dbReference type="InterPro" id="IPR011545">
    <property type="entry name" value="DEAD/DEAH_box_helicase_dom"/>
</dbReference>
<feature type="region of interest" description="Disordered" evidence="10">
    <location>
        <begin position="230"/>
        <end position="253"/>
    </location>
</feature>
<dbReference type="Pfam" id="PF00270">
    <property type="entry name" value="DEAD"/>
    <property type="match status" value="1"/>
</dbReference>
<keyword evidence="8" id="KW-0809">Transit peptide</keyword>
<dbReference type="InterPro" id="IPR050079">
    <property type="entry name" value="DEAD_box_RNA_helicase"/>
</dbReference>
<dbReference type="OrthoDB" id="4255at2759"/>
<feature type="domain" description="Helicase C-terminal" evidence="12">
    <location>
        <begin position="629"/>
        <end position="774"/>
    </location>
</feature>
<dbReference type="InterPro" id="IPR044742">
    <property type="entry name" value="DEAD/DEAH_RhlB"/>
</dbReference>
<dbReference type="PROSITE" id="PS51194">
    <property type="entry name" value="HELICASE_CTER"/>
    <property type="match status" value="1"/>
</dbReference>
<dbReference type="GO" id="GO:0005524">
    <property type="term" value="F:ATP binding"/>
    <property type="evidence" value="ECO:0007669"/>
    <property type="project" value="UniProtKB-KW"/>
</dbReference>
<proteinExistence type="inferred from homology"/>
<evidence type="ECO:0000256" key="5">
    <source>
        <dbReference type="ARBA" id="ARBA00022806"/>
    </source>
</evidence>
<name>A0A2U1NKM0_ARTAN</name>
<dbReference type="InterPro" id="IPR059027">
    <property type="entry name" value="DD_DDX21-DDX50"/>
</dbReference>
<dbReference type="InterPro" id="IPR012562">
    <property type="entry name" value="GUCT"/>
</dbReference>
<organism evidence="13 14">
    <name type="scientific">Artemisia annua</name>
    <name type="common">Sweet wormwood</name>
    <dbReference type="NCBI Taxonomy" id="35608"/>
    <lineage>
        <taxon>Eukaryota</taxon>
        <taxon>Viridiplantae</taxon>
        <taxon>Streptophyta</taxon>
        <taxon>Embryophyta</taxon>
        <taxon>Tracheophyta</taxon>
        <taxon>Spermatophyta</taxon>
        <taxon>Magnoliopsida</taxon>
        <taxon>eudicotyledons</taxon>
        <taxon>Gunneridae</taxon>
        <taxon>Pentapetalae</taxon>
        <taxon>asterids</taxon>
        <taxon>campanulids</taxon>
        <taxon>Asterales</taxon>
        <taxon>Asteraceae</taxon>
        <taxon>Asteroideae</taxon>
        <taxon>Anthemideae</taxon>
        <taxon>Artemisiinae</taxon>
        <taxon>Artemisia</taxon>
    </lineage>
</organism>
<dbReference type="EMBL" id="PKPP01002631">
    <property type="protein sequence ID" value="PWA74049.1"/>
    <property type="molecule type" value="Genomic_DNA"/>
</dbReference>
<evidence type="ECO:0000313" key="13">
    <source>
        <dbReference type="EMBL" id="PWA74049.1"/>
    </source>
</evidence>
<keyword evidence="5" id="KW-0347">Helicase</keyword>
<dbReference type="PANTHER" id="PTHR47959">
    <property type="entry name" value="ATP-DEPENDENT RNA HELICASE RHLE-RELATED"/>
    <property type="match status" value="1"/>
</dbReference>
<accession>A0A2U1NKM0</accession>
<dbReference type="EC" id="3.6.4.13" evidence="2"/>
<dbReference type="SUPFAM" id="SSF52540">
    <property type="entry name" value="P-loop containing nucleoside triphosphate hydrolases"/>
    <property type="match status" value="1"/>
</dbReference>
<comment type="catalytic activity">
    <reaction evidence="9">
        <text>ATP + H2O = ADP + phosphate + H(+)</text>
        <dbReference type="Rhea" id="RHEA:13065"/>
        <dbReference type="ChEBI" id="CHEBI:15377"/>
        <dbReference type="ChEBI" id="CHEBI:15378"/>
        <dbReference type="ChEBI" id="CHEBI:30616"/>
        <dbReference type="ChEBI" id="CHEBI:43474"/>
        <dbReference type="ChEBI" id="CHEBI:456216"/>
        <dbReference type="EC" id="3.6.4.13"/>
    </reaction>
</comment>
<evidence type="ECO:0000256" key="8">
    <source>
        <dbReference type="ARBA" id="ARBA00022946"/>
    </source>
</evidence>
<sequence>MEIRLSTKMKLGFVKCTIPIPPVTATFNVVNIEMWETCNNLVISWIISSVSDSIAKSVMFIGSASEIWSYLATRFSLSNGSRNQQGSSVSEYFTRMKCFLQEHDSINNLPRLVTITPEMSMFLNFVEKQKEKQRLFQFLNALDECYSAQRTQLLLISHLPSVKNACVVIQQEESQKDVFHGSTVFESTALYSKSGGKDKCSICGFKWNPPERCWEKVGYPVWHHKYKPPGKPIQSRTKELDKSRGNGTTVNHRRTAAGVTSGSGSFTFTFEQFEKLMRSVLKDVKPGVALDECTDDDLEFVAGMICLNATKNNALITTVLLTIPKLLCDHDLRKRKVQGLGKKIGGLYHLLNVPMDCVDSNLRSENSVNSDLFSCSAEFARDNVQPSRVLSNELSRVIQDEYWLDFVRTKINESIVESCRAVLVPALEGRDIIGRAKTGTGKTLAFAIPIIKKLTEEDEDNRNRLAGRLPRVLVLAPTRELAKQVENEIKESAPYLRTVCVYGGVSYTLQKNQLTRGVDIVVGTPGRLIDLVNSNVLKLGEVQFLVLDEADQMLAVGFEEDVETILQKLPPQRQSMLFSATMPGWVQKLSRKYLNKALTIDLVGDQDEKLAEGIKLYAIPTTSTTKRSMLGDLVTVYAKGGKTIIFTQTKRDADEVSMALTSSIASEALHGDISQHQRERTLNGFRQGKFTVLVATDVASRGLDIPNVDLVIHYELPNDPETFVHRSGRTGRAGKEGKAILMYTNNQRRTVKSLEKDVGCHFEFISPPGVEDVLGSSSEHVIATLAGVHDESIEYFTPTAQKLIDEQGTRALAAALAHMSGFSQPPSSRSLITHEQGWTTLQMTRESDSSIGGYMSARTVTGFLSSVYATAAGVLGKIHVIADKKIQGAVFDLPEDIAKNLLTKEMPPGTTISKISKLPVLEDDGPASDFYGRFSNRERSSRGGRRDAGSRGGYGSNRFSSGDEELLRVHVSTVGGRGTGHRNGCGCQRLTAASDVTGRYAFGLGQSSDKGLMCDAAQSEVEMRVNQTQVLPEPGSSLYYVDSTVGVHPKQD</sequence>
<evidence type="ECO:0000259" key="12">
    <source>
        <dbReference type="PROSITE" id="PS51194"/>
    </source>
</evidence>
<dbReference type="Gene3D" id="3.40.50.300">
    <property type="entry name" value="P-loop containing nucleotide triphosphate hydrolases"/>
    <property type="match status" value="2"/>
</dbReference>
<keyword evidence="7" id="KW-0694">RNA-binding</keyword>
<dbReference type="InterPro" id="IPR027417">
    <property type="entry name" value="P-loop_NTPase"/>
</dbReference>
<evidence type="ECO:0000259" key="11">
    <source>
        <dbReference type="PROSITE" id="PS51192"/>
    </source>
</evidence>
<dbReference type="SMART" id="SM00487">
    <property type="entry name" value="DEXDc"/>
    <property type="match status" value="1"/>
</dbReference>
<evidence type="ECO:0000256" key="4">
    <source>
        <dbReference type="ARBA" id="ARBA00022801"/>
    </source>
</evidence>
<dbReference type="AlphaFoldDB" id="A0A2U1NKM0"/>
<dbReference type="PANTHER" id="PTHR47959:SF1">
    <property type="entry name" value="ATP-DEPENDENT RNA HELICASE DBPA"/>
    <property type="match status" value="1"/>
</dbReference>
<keyword evidence="4" id="KW-0378">Hydrolase</keyword>
<evidence type="ECO:0000256" key="10">
    <source>
        <dbReference type="SAM" id="MobiDB-lite"/>
    </source>
</evidence>
<dbReference type="Pfam" id="PF08152">
    <property type="entry name" value="GUCT"/>
    <property type="match status" value="1"/>
</dbReference>
<evidence type="ECO:0000256" key="6">
    <source>
        <dbReference type="ARBA" id="ARBA00022840"/>
    </source>
</evidence>
<dbReference type="InterPro" id="IPR001650">
    <property type="entry name" value="Helicase_C-like"/>
</dbReference>
<dbReference type="CDD" id="cd00268">
    <property type="entry name" value="DEADc"/>
    <property type="match status" value="1"/>
</dbReference>
<dbReference type="PROSITE" id="PS51192">
    <property type="entry name" value="HELICASE_ATP_BIND_1"/>
    <property type="match status" value="1"/>
</dbReference>
<protein>
    <recommendedName>
        <fullName evidence="2">RNA helicase</fullName>
        <ecNumber evidence="2">3.6.4.13</ecNumber>
    </recommendedName>
</protein>
<gene>
    <name evidence="13" type="ORF">CTI12_AA256490</name>
</gene>
<dbReference type="FunFam" id="3.40.50.300:FF:000911">
    <property type="entry name" value="Nucleolar RNA helicase II"/>
    <property type="match status" value="1"/>
</dbReference>
<evidence type="ECO:0000256" key="9">
    <source>
        <dbReference type="ARBA" id="ARBA00047984"/>
    </source>
</evidence>